<proteinExistence type="predicted"/>
<name>A0A3J4PLZ9_SALER</name>
<dbReference type="AlphaFoldDB" id="A0A3J4PLZ9"/>
<protein>
    <submittedName>
        <fullName evidence="1">Uncharacterized protein</fullName>
    </submittedName>
</protein>
<comment type="caution">
    <text evidence="1">The sequence shown here is derived from an EMBL/GenBank/DDBJ whole genome shotgun (WGS) entry which is preliminary data.</text>
</comment>
<sequence length="74" mass="8293">MVCGSYLTVAALFSEYSGNKNEGSDTPFATMSEYDILVFYYFLAVKVMLLADCSSQHKKILSNNILIQLTVQQK</sequence>
<dbReference type="Proteomes" id="UP000839509">
    <property type="component" value="Unassembled WGS sequence"/>
</dbReference>
<organism evidence="1">
    <name type="scientific">Salmonella enterica</name>
    <name type="common">Salmonella choleraesuis</name>
    <dbReference type="NCBI Taxonomy" id="28901"/>
    <lineage>
        <taxon>Bacteria</taxon>
        <taxon>Pseudomonadati</taxon>
        <taxon>Pseudomonadota</taxon>
        <taxon>Gammaproteobacteria</taxon>
        <taxon>Enterobacterales</taxon>
        <taxon>Enterobacteriaceae</taxon>
        <taxon>Salmonella</taxon>
    </lineage>
</organism>
<dbReference type="EMBL" id="RMTL01000016">
    <property type="protein sequence ID" value="MFK57668.1"/>
    <property type="molecule type" value="Genomic_DNA"/>
</dbReference>
<reference evidence="1" key="1">
    <citation type="submission" date="2018-11" db="EMBL/GenBank/DDBJ databases">
        <authorList>
            <consortium name="PulseNet: The National Subtyping Network for Foodborne Disease Surveillance"/>
            <person name="Tarr C.L."/>
            <person name="Trees E."/>
            <person name="Katz L.S."/>
            <person name="Carleton-Romer H.A."/>
            <person name="Stroika S."/>
            <person name="Kucerova Z."/>
            <person name="Roache K.F."/>
            <person name="Sabol A.L."/>
            <person name="Besser J."/>
            <person name="Gerner-Smidt P."/>
        </authorList>
    </citation>
    <scope>NUCLEOTIDE SEQUENCE [LARGE SCALE GENOMIC DNA]</scope>
    <source>
        <strain evidence="1">PNUSAS059842</strain>
    </source>
</reference>
<accession>A0A3J4PLZ9</accession>
<evidence type="ECO:0000313" key="1">
    <source>
        <dbReference type="EMBL" id="MFK57668.1"/>
    </source>
</evidence>
<gene>
    <name evidence="1" type="ORF">EEM01_16600</name>
</gene>